<feature type="signal peptide" evidence="2">
    <location>
        <begin position="1"/>
        <end position="21"/>
    </location>
</feature>
<evidence type="ECO:0000313" key="4">
    <source>
        <dbReference type="EMBL" id="GMT06419.1"/>
    </source>
</evidence>
<dbReference type="Gene3D" id="1.10.10.1940">
    <property type="match status" value="1"/>
</dbReference>
<name>A0AAV5UJ64_9BILA</name>
<dbReference type="InterPro" id="IPR003582">
    <property type="entry name" value="ShKT_dom"/>
</dbReference>
<evidence type="ECO:0000256" key="1">
    <source>
        <dbReference type="PROSITE-ProRule" id="PRU01005"/>
    </source>
</evidence>
<dbReference type="SMART" id="SM00254">
    <property type="entry name" value="ShKT"/>
    <property type="match status" value="1"/>
</dbReference>
<comment type="caution">
    <text evidence="4">The sequence shown here is derived from an EMBL/GenBank/DDBJ whole genome shotgun (WGS) entry which is preliminary data.</text>
</comment>
<feature type="non-terminal residue" evidence="4">
    <location>
        <position position="1"/>
    </location>
</feature>
<dbReference type="Proteomes" id="UP001432027">
    <property type="component" value="Unassembled WGS sequence"/>
</dbReference>
<keyword evidence="5" id="KW-1185">Reference proteome</keyword>
<evidence type="ECO:0000313" key="5">
    <source>
        <dbReference type="Proteomes" id="UP001432027"/>
    </source>
</evidence>
<dbReference type="PANTHER" id="PTHR46707">
    <property type="entry name" value="PROTEIN CBG07468"/>
    <property type="match status" value="1"/>
</dbReference>
<organism evidence="4 5">
    <name type="scientific">Pristionchus entomophagus</name>
    <dbReference type="NCBI Taxonomy" id="358040"/>
    <lineage>
        <taxon>Eukaryota</taxon>
        <taxon>Metazoa</taxon>
        <taxon>Ecdysozoa</taxon>
        <taxon>Nematoda</taxon>
        <taxon>Chromadorea</taxon>
        <taxon>Rhabditida</taxon>
        <taxon>Rhabditina</taxon>
        <taxon>Diplogasteromorpha</taxon>
        <taxon>Diplogasteroidea</taxon>
        <taxon>Neodiplogasteridae</taxon>
        <taxon>Pristionchus</taxon>
    </lineage>
</organism>
<feature type="domain" description="ShKT" evidence="3">
    <location>
        <begin position="25"/>
        <end position="65"/>
    </location>
</feature>
<dbReference type="PROSITE" id="PS51670">
    <property type="entry name" value="SHKT"/>
    <property type="match status" value="1"/>
</dbReference>
<dbReference type="AlphaFoldDB" id="A0AAV5UJ64"/>
<reference evidence="4" key="1">
    <citation type="submission" date="2023-10" db="EMBL/GenBank/DDBJ databases">
        <title>Genome assembly of Pristionchus species.</title>
        <authorList>
            <person name="Yoshida K."/>
            <person name="Sommer R.J."/>
        </authorList>
    </citation>
    <scope>NUCLEOTIDE SEQUENCE</scope>
    <source>
        <strain evidence="4">RS0144</strain>
    </source>
</reference>
<gene>
    <name evidence="4" type="ORF">PENTCL1PPCAC_28593</name>
</gene>
<dbReference type="PANTHER" id="PTHR46707:SF1">
    <property type="entry name" value="COEXPRESSED WITH POLYCYSTINS-RELATED"/>
    <property type="match status" value="1"/>
</dbReference>
<comment type="caution">
    <text evidence="1">Lacks conserved residue(s) required for the propagation of feature annotation.</text>
</comment>
<feature type="chain" id="PRO_5043428273" description="ShKT domain-containing protein" evidence="2">
    <location>
        <begin position="22"/>
        <end position="209"/>
    </location>
</feature>
<sequence>SFTMSAAAVFALLSTCLVGFAASTCATSDNANCGSWVANGFCNNGAYTTAQKQAYCPNTCLNVGCVVTTTVIPTTDQNANCAKFAANPTNPFCVNTLTAAQKRFYCATTCSFEITPNADCKVYTVSNNAFAGMTPTNRTQAPGQAVVITPTGATVSRVYVGSTCTLNLYAEAAAVPGTTAVAEAKVGTAGPFQTVTTATTAASYSCTCT</sequence>
<dbReference type="EMBL" id="BTSX01000006">
    <property type="protein sequence ID" value="GMT06419.1"/>
    <property type="molecule type" value="Genomic_DNA"/>
</dbReference>
<protein>
    <recommendedName>
        <fullName evidence="3">ShKT domain-containing protein</fullName>
    </recommendedName>
</protein>
<evidence type="ECO:0000256" key="2">
    <source>
        <dbReference type="SAM" id="SignalP"/>
    </source>
</evidence>
<dbReference type="Pfam" id="PF01549">
    <property type="entry name" value="ShK"/>
    <property type="match status" value="1"/>
</dbReference>
<evidence type="ECO:0000259" key="3">
    <source>
        <dbReference type="PROSITE" id="PS51670"/>
    </source>
</evidence>
<proteinExistence type="predicted"/>
<accession>A0AAV5UJ64</accession>
<keyword evidence="2" id="KW-0732">Signal</keyword>